<dbReference type="InterPro" id="IPR019453">
    <property type="entry name" value="VPS39/TGFA1_Znf"/>
</dbReference>
<feature type="domain" description="Vacuolar sorting protein 39/Transforming growth factor beta receptor-associated zinc finger" evidence="1">
    <location>
        <begin position="46"/>
        <end position="82"/>
    </location>
</feature>
<dbReference type="Proteomes" id="UP001172155">
    <property type="component" value="Unassembled WGS sequence"/>
</dbReference>
<dbReference type="Pfam" id="PF10367">
    <property type="entry name" value="zf-Vps39_C"/>
    <property type="match status" value="1"/>
</dbReference>
<reference evidence="2" key="1">
    <citation type="submission" date="2023-06" db="EMBL/GenBank/DDBJ databases">
        <title>Genome-scale phylogeny and comparative genomics of the fungal order Sordariales.</title>
        <authorList>
            <consortium name="Lawrence Berkeley National Laboratory"/>
            <person name="Hensen N."/>
            <person name="Bonometti L."/>
            <person name="Westerberg I."/>
            <person name="Brannstrom I.O."/>
            <person name="Guillou S."/>
            <person name="Cros-Aarteil S."/>
            <person name="Calhoun S."/>
            <person name="Haridas S."/>
            <person name="Kuo A."/>
            <person name="Mondo S."/>
            <person name="Pangilinan J."/>
            <person name="Riley R."/>
            <person name="LaButti K."/>
            <person name="Andreopoulos B."/>
            <person name="Lipzen A."/>
            <person name="Chen C."/>
            <person name="Yanf M."/>
            <person name="Daum C."/>
            <person name="Ng V."/>
            <person name="Clum A."/>
            <person name="Steindorff A."/>
            <person name="Ohm R."/>
            <person name="Martin F."/>
            <person name="Silar P."/>
            <person name="Natvig D."/>
            <person name="Lalanne C."/>
            <person name="Gautier V."/>
            <person name="Ament-velasquez S.L."/>
            <person name="Kruys A."/>
            <person name="Hutchinson M.I."/>
            <person name="Powell A.J."/>
            <person name="Barry K."/>
            <person name="Miller A.N."/>
            <person name="Grigoriev I.V."/>
            <person name="Debuchy R."/>
            <person name="Gladieux P."/>
            <person name="Thoren M.H."/>
            <person name="Johannesson H."/>
        </authorList>
    </citation>
    <scope>NUCLEOTIDE SEQUENCE</scope>
    <source>
        <strain evidence="2">SMH3187-1</strain>
    </source>
</reference>
<dbReference type="GO" id="GO:0034058">
    <property type="term" value="P:endosomal vesicle fusion"/>
    <property type="evidence" value="ECO:0007669"/>
    <property type="project" value="TreeGrafter"/>
</dbReference>
<dbReference type="EMBL" id="JAUKUD010000006">
    <property type="protein sequence ID" value="KAK0740286.1"/>
    <property type="molecule type" value="Genomic_DNA"/>
</dbReference>
<organism evidence="2 3">
    <name type="scientific">Schizothecium vesticola</name>
    <dbReference type="NCBI Taxonomy" id="314040"/>
    <lineage>
        <taxon>Eukaryota</taxon>
        <taxon>Fungi</taxon>
        <taxon>Dikarya</taxon>
        <taxon>Ascomycota</taxon>
        <taxon>Pezizomycotina</taxon>
        <taxon>Sordariomycetes</taxon>
        <taxon>Sordariomycetidae</taxon>
        <taxon>Sordariales</taxon>
        <taxon>Schizotheciaceae</taxon>
        <taxon>Schizothecium</taxon>
    </lineage>
</organism>
<gene>
    <name evidence="2" type="ORF">B0T18DRAFT_417618</name>
</gene>
<proteinExistence type="predicted"/>
<evidence type="ECO:0000259" key="1">
    <source>
        <dbReference type="Pfam" id="PF10367"/>
    </source>
</evidence>
<accession>A0AA40EJ51</accession>
<dbReference type="GO" id="GO:0006914">
    <property type="term" value="P:autophagy"/>
    <property type="evidence" value="ECO:0007669"/>
    <property type="project" value="TreeGrafter"/>
</dbReference>
<dbReference type="PANTHER" id="PTHR12894">
    <property type="entry name" value="CNH DOMAIN CONTAINING"/>
    <property type="match status" value="1"/>
</dbReference>
<dbReference type="InterPro" id="IPR032914">
    <property type="entry name" value="Vam6/VPS39/TRAP1"/>
</dbReference>
<sequence length="107" mass="10640">MRSANSVVNEMRIVAGLAKTSLVATEARLLLGDGVPGGQAGRNRGAVISQERVCGVCHKRLGGIVTAMMPDNAVVHHGCLKKAMAGGGGGAGSFISGAWGRSGGVGV</sequence>
<keyword evidence="3" id="KW-1185">Reference proteome</keyword>
<name>A0AA40EJ51_9PEZI</name>
<comment type="caution">
    <text evidence="2">The sequence shown here is derived from an EMBL/GenBank/DDBJ whole genome shotgun (WGS) entry which is preliminary data.</text>
</comment>
<evidence type="ECO:0000313" key="2">
    <source>
        <dbReference type="EMBL" id="KAK0740286.1"/>
    </source>
</evidence>
<dbReference type="AlphaFoldDB" id="A0AA40EJ51"/>
<evidence type="ECO:0000313" key="3">
    <source>
        <dbReference type="Proteomes" id="UP001172155"/>
    </source>
</evidence>
<dbReference type="GO" id="GO:0000329">
    <property type="term" value="C:fungal-type vacuole membrane"/>
    <property type="evidence" value="ECO:0007669"/>
    <property type="project" value="TreeGrafter"/>
</dbReference>
<dbReference type="PANTHER" id="PTHR12894:SF49">
    <property type="entry name" value="VAM6_VPS39-LIKE PROTEIN"/>
    <property type="match status" value="1"/>
</dbReference>
<protein>
    <recommendedName>
        <fullName evidence="1">Vacuolar sorting protein 39/Transforming growth factor beta receptor-associated zinc finger domain-containing protein</fullName>
    </recommendedName>
</protein>